<evidence type="ECO:0000313" key="4">
    <source>
        <dbReference type="Proteomes" id="UP000195947"/>
    </source>
</evidence>
<dbReference type="EMBL" id="FOQC01000064">
    <property type="protein sequence ID" value="SFI16528.1"/>
    <property type="molecule type" value="Genomic_DNA"/>
</dbReference>
<feature type="transmembrane region" description="Helical" evidence="1">
    <location>
        <begin position="12"/>
        <end position="35"/>
    </location>
</feature>
<protein>
    <submittedName>
        <fullName evidence="3">Uncharacterized protein</fullName>
    </submittedName>
</protein>
<dbReference type="RefSeq" id="WP_256957886.1">
    <property type="nucleotide sequence ID" value="NZ_FJMZ01000054.1"/>
</dbReference>
<evidence type="ECO:0000313" key="5">
    <source>
        <dbReference type="Proteomes" id="UP000199686"/>
    </source>
</evidence>
<keyword evidence="1" id="KW-0812">Transmembrane</keyword>
<accession>A0AB38BLA0</accession>
<dbReference type="EMBL" id="FJMZ01000054">
    <property type="protein sequence ID" value="CZR03909.1"/>
    <property type="molecule type" value="Genomic_DNA"/>
</dbReference>
<reference evidence="3 5" key="2">
    <citation type="submission" date="2016-10" db="EMBL/GenBank/DDBJ databases">
        <authorList>
            <person name="Varghese N."/>
            <person name="Submissions S."/>
        </authorList>
    </citation>
    <scope>NUCLEOTIDE SEQUENCE [LARGE SCALE GENOMIC DNA]</scope>
    <source>
        <strain evidence="3 5">DSM 2094</strain>
    </source>
</reference>
<dbReference type="AlphaFoldDB" id="A0AB38BLA0"/>
<comment type="caution">
    <text evidence="3">The sequence shown here is derived from an EMBL/GenBank/DDBJ whole genome shotgun (WGS) entry which is preliminary data.</text>
</comment>
<keyword evidence="4" id="KW-1185">Reference proteome</keyword>
<proteinExistence type="predicted"/>
<evidence type="ECO:0000313" key="2">
    <source>
        <dbReference type="EMBL" id="CZR03909.1"/>
    </source>
</evidence>
<dbReference type="Proteomes" id="UP000195947">
    <property type="component" value="Unassembled WGS sequence"/>
</dbReference>
<gene>
    <name evidence="3" type="ORF">SAMN04488507_10646</name>
    <name evidence="2" type="ORF">TFLO_2874</name>
</gene>
<name>A0AB38BLA0_9LACT</name>
<organism evidence="3 5">
    <name type="scientific">Trichococcus flocculiformis</name>
    <dbReference type="NCBI Taxonomy" id="82803"/>
    <lineage>
        <taxon>Bacteria</taxon>
        <taxon>Bacillati</taxon>
        <taxon>Bacillota</taxon>
        <taxon>Bacilli</taxon>
        <taxon>Lactobacillales</taxon>
        <taxon>Carnobacteriaceae</taxon>
        <taxon>Trichococcus</taxon>
    </lineage>
</organism>
<evidence type="ECO:0000313" key="3">
    <source>
        <dbReference type="EMBL" id="SFI16528.1"/>
    </source>
</evidence>
<dbReference type="Proteomes" id="UP000199686">
    <property type="component" value="Unassembled WGS sequence"/>
</dbReference>
<evidence type="ECO:0000256" key="1">
    <source>
        <dbReference type="SAM" id="Phobius"/>
    </source>
</evidence>
<keyword evidence="1" id="KW-0472">Membrane</keyword>
<keyword evidence="1" id="KW-1133">Transmembrane helix</keyword>
<sequence>MKIFTNEFEDKLVGFIGTAIVITIALLIFGMAGGLEQGLIW</sequence>
<reference evidence="2 4" key="1">
    <citation type="submission" date="2016-02" db="EMBL/GenBank/DDBJ databases">
        <authorList>
            <person name="Strepis N."/>
        </authorList>
    </citation>
    <scope>NUCLEOTIDE SEQUENCE [LARGE SCALE GENOMIC DNA]</scope>
    <source>
        <strain evidence="2">Trichococcus flocculiformis</strain>
    </source>
</reference>